<feature type="transmembrane region" description="Helical" evidence="1">
    <location>
        <begin position="12"/>
        <end position="31"/>
    </location>
</feature>
<keyword evidence="1" id="KW-0812">Transmembrane</keyword>
<accession>A0A2Y8ZTL8</accession>
<feature type="transmembrane region" description="Helical" evidence="1">
    <location>
        <begin position="113"/>
        <end position="133"/>
    </location>
</feature>
<dbReference type="Proteomes" id="UP000250028">
    <property type="component" value="Unassembled WGS sequence"/>
</dbReference>
<keyword evidence="1" id="KW-1133">Transmembrane helix</keyword>
<evidence type="ECO:0000256" key="1">
    <source>
        <dbReference type="SAM" id="Phobius"/>
    </source>
</evidence>
<name>A0A2Y8ZTL8_9MICO</name>
<dbReference type="RefSeq" id="WP_109686379.1">
    <property type="nucleotide sequence ID" value="NZ_QGDN01000001.1"/>
</dbReference>
<keyword evidence="3" id="KW-1185">Reference proteome</keyword>
<proteinExistence type="predicted"/>
<dbReference type="EMBL" id="UESZ01000001">
    <property type="protein sequence ID" value="SSA35235.1"/>
    <property type="molecule type" value="Genomic_DNA"/>
</dbReference>
<feature type="transmembrane region" description="Helical" evidence="1">
    <location>
        <begin position="51"/>
        <end position="74"/>
    </location>
</feature>
<reference evidence="3" key="1">
    <citation type="submission" date="2016-10" db="EMBL/GenBank/DDBJ databases">
        <authorList>
            <person name="Varghese N."/>
            <person name="Submissions S."/>
        </authorList>
    </citation>
    <scope>NUCLEOTIDE SEQUENCE [LARGE SCALE GENOMIC DNA]</scope>
    <source>
        <strain evidence="3">DSM 22951</strain>
    </source>
</reference>
<protein>
    <submittedName>
        <fullName evidence="2">Uncharacterized protein</fullName>
    </submittedName>
</protein>
<feature type="transmembrane region" description="Helical" evidence="1">
    <location>
        <begin position="81"/>
        <end position="101"/>
    </location>
</feature>
<evidence type="ECO:0000313" key="2">
    <source>
        <dbReference type="EMBL" id="SSA35235.1"/>
    </source>
</evidence>
<evidence type="ECO:0000313" key="3">
    <source>
        <dbReference type="Proteomes" id="UP000250028"/>
    </source>
</evidence>
<gene>
    <name evidence="2" type="ORF">SAMN04489750_2585</name>
</gene>
<sequence>MHRNHTDHTPGSTVLRAFSAMVVAFLGPAILMPRITRALLTGTQYAQTGRVILALAVASCVSCGIAGLANGLLFQMRWLPALVASAAASVLTLILGGVVAGRRGVALNLPAQLGWAVVSCVVLFVGAIAGAWLRDQLHTRRTRTEVWSQ</sequence>
<dbReference type="AlphaFoldDB" id="A0A2Y8ZTL8"/>
<keyword evidence="1" id="KW-0472">Membrane</keyword>
<organism evidence="2 3">
    <name type="scientific">Branchiibius hedensis</name>
    <dbReference type="NCBI Taxonomy" id="672460"/>
    <lineage>
        <taxon>Bacteria</taxon>
        <taxon>Bacillati</taxon>
        <taxon>Actinomycetota</taxon>
        <taxon>Actinomycetes</taxon>
        <taxon>Micrococcales</taxon>
        <taxon>Dermacoccaceae</taxon>
        <taxon>Branchiibius</taxon>
    </lineage>
</organism>